<dbReference type="GO" id="GO:0008757">
    <property type="term" value="F:S-adenosylmethionine-dependent methyltransferase activity"/>
    <property type="evidence" value="ECO:0007669"/>
    <property type="project" value="InterPro"/>
</dbReference>
<name>A0A1B7YDS1_COLHI</name>
<accession>A0A1B7YDS1</accession>
<organism evidence="2 3">
    <name type="scientific">Colletotrichum higginsianum (strain IMI 349063)</name>
    <name type="common">Crucifer anthracnose fungus</name>
    <dbReference type="NCBI Taxonomy" id="759273"/>
    <lineage>
        <taxon>Eukaryota</taxon>
        <taxon>Fungi</taxon>
        <taxon>Dikarya</taxon>
        <taxon>Ascomycota</taxon>
        <taxon>Pezizomycotina</taxon>
        <taxon>Sordariomycetes</taxon>
        <taxon>Hypocreomycetidae</taxon>
        <taxon>Glomerellales</taxon>
        <taxon>Glomerellaceae</taxon>
        <taxon>Colletotrichum</taxon>
        <taxon>Colletotrichum destructivum species complex</taxon>
    </lineage>
</organism>
<protein>
    <submittedName>
        <fullName evidence="2">Methyltransferase domain-containing protein</fullName>
    </submittedName>
</protein>
<dbReference type="CDD" id="cd02440">
    <property type="entry name" value="AdoMet_MTases"/>
    <property type="match status" value="1"/>
</dbReference>
<dbReference type="Proteomes" id="UP000092177">
    <property type="component" value="Chromosome 4"/>
</dbReference>
<dbReference type="GO" id="GO:0032259">
    <property type="term" value="P:methylation"/>
    <property type="evidence" value="ECO:0007669"/>
    <property type="project" value="UniProtKB-KW"/>
</dbReference>
<dbReference type="GeneID" id="28864981"/>
<keyword evidence="2" id="KW-0489">Methyltransferase</keyword>
<dbReference type="KEGG" id="chig:CH63R_05899"/>
<feature type="domain" description="Methyltransferase type 11" evidence="1">
    <location>
        <begin position="60"/>
        <end position="162"/>
    </location>
</feature>
<dbReference type="AlphaFoldDB" id="A0A1B7YDS1"/>
<dbReference type="Pfam" id="PF08241">
    <property type="entry name" value="Methyltransf_11"/>
    <property type="match status" value="1"/>
</dbReference>
<evidence type="ECO:0000313" key="2">
    <source>
        <dbReference type="EMBL" id="OBR10207.1"/>
    </source>
</evidence>
<dbReference type="VEuPathDB" id="FungiDB:CH63R_05899"/>
<proteinExistence type="predicted"/>
<reference evidence="3" key="1">
    <citation type="journal article" date="2017" name="BMC Genomics">
        <title>Gapless genome assembly of Colletotrichum higginsianum reveals chromosome structure and association of transposable elements with secondary metabolite gene clusters.</title>
        <authorList>
            <person name="Dallery J.-F."/>
            <person name="Lapalu N."/>
            <person name="Zampounis A."/>
            <person name="Pigne S."/>
            <person name="Luyten I."/>
            <person name="Amselem J."/>
            <person name="Wittenberg A.H.J."/>
            <person name="Zhou S."/>
            <person name="de Queiroz M.V."/>
            <person name="Robin G.P."/>
            <person name="Auger A."/>
            <person name="Hainaut M."/>
            <person name="Henrissat B."/>
            <person name="Kim K.-T."/>
            <person name="Lee Y.-H."/>
            <person name="Lespinet O."/>
            <person name="Schwartz D.C."/>
            <person name="Thon M.R."/>
            <person name="O'Connell R.J."/>
        </authorList>
    </citation>
    <scope>NUCLEOTIDE SEQUENCE [LARGE SCALE GENOMIC DNA]</scope>
    <source>
        <strain evidence="3">IMI 349063</strain>
    </source>
</reference>
<sequence length="323" mass="34835">MSDGAAAVVPVPSPTEKTFRAFTQAQGASYARGRPGYHHSLYDQICDHHTSTGGKLDTLLDVGCGPGTVARELGPRFARVIGLDPAEGMIAAARALGGVSSTSEPIRFEVSAAEDLGSSLDPSIPDASVDLITAATAAHWFDMPGFWAAAARVLKPGGSVAIWNGSAKYVHPATPNLQRLQETLLAFRQEHLVPYMAPGNHVGDALYATLPLPWALETPVVEFDKDTFFRRDWNKDGVLTPGDEHFLAQQVFGLNDIEKFLETVSPVLRWREAHPDAVGTERDVIKMLRKEIETLLSEAGVEKGKEAIITSVSAVLLMVNKKA</sequence>
<dbReference type="Gene3D" id="3.40.50.150">
    <property type="entry name" value="Vaccinia Virus protein VP39"/>
    <property type="match status" value="1"/>
</dbReference>
<dbReference type="InterPro" id="IPR029063">
    <property type="entry name" value="SAM-dependent_MTases_sf"/>
</dbReference>
<dbReference type="PANTHER" id="PTHR44942:SF10">
    <property type="entry name" value="METHYLTRANSFERASE TYPE 11 DOMAIN-CONTAINING PROTEIN"/>
    <property type="match status" value="1"/>
</dbReference>
<gene>
    <name evidence="2" type="ORF">CH63R_05899</name>
</gene>
<dbReference type="SUPFAM" id="SSF53335">
    <property type="entry name" value="S-adenosyl-L-methionine-dependent methyltransferases"/>
    <property type="match status" value="1"/>
</dbReference>
<dbReference type="OrthoDB" id="10027013at2759"/>
<dbReference type="RefSeq" id="XP_018158724.1">
    <property type="nucleotide sequence ID" value="XM_018300874.1"/>
</dbReference>
<comment type="caution">
    <text evidence="2">The sequence shown here is derived from an EMBL/GenBank/DDBJ whole genome shotgun (WGS) entry which is preliminary data.</text>
</comment>
<evidence type="ECO:0000313" key="3">
    <source>
        <dbReference type="Proteomes" id="UP000092177"/>
    </source>
</evidence>
<evidence type="ECO:0000259" key="1">
    <source>
        <dbReference type="Pfam" id="PF08241"/>
    </source>
</evidence>
<dbReference type="PANTHER" id="PTHR44942">
    <property type="entry name" value="METHYLTRANSF_11 DOMAIN-CONTAINING PROTEIN"/>
    <property type="match status" value="1"/>
</dbReference>
<dbReference type="InterPro" id="IPR013216">
    <property type="entry name" value="Methyltransf_11"/>
</dbReference>
<dbReference type="InterPro" id="IPR051052">
    <property type="entry name" value="Diverse_substrate_MTase"/>
</dbReference>
<dbReference type="EMBL" id="LTAN01000004">
    <property type="protein sequence ID" value="OBR10207.1"/>
    <property type="molecule type" value="Genomic_DNA"/>
</dbReference>
<keyword evidence="2" id="KW-0808">Transferase</keyword>
<keyword evidence="3" id="KW-1185">Reference proteome</keyword>